<dbReference type="Proteomes" id="UP000612282">
    <property type="component" value="Unassembled WGS sequence"/>
</dbReference>
<dbReference type="EMBL" id="BOMG01000011">
    <property type="protein sequence ID" value="GID52177.1"/>
    <property type="molecule type" value="Genomic_DNA"/>
</dbReference>
<evidence type="ECO:0000256" key="1">
    <source>
        <dbReference type="SAM" id="MobiDB-lite"/>
    </source>
</evidence>
<dbReference type="RefSeq" id="WP_203792984.1">
    <property type="nucleotide sequence ID" value="NZ_BAAAQE010000020.1"/>
</dbReference>
<evidence type="ECO:0000313" key="2">
    <source>
        <dbReference type="EMBL" id="GID52177.1"/>
    </source>
</evidence>
<feature type="region of interest" description="Disordered" evidence="1">
    <location>
        <begin position="23"/>
        <end position="63"/>
    </location>
</feature>
<proteinExistence type="predicted"/>
<comment type="caution">
    <text evidence="2">The sequence shown here is derived from an EMBL/GenBank/DDBJ whole genome shotgun (WGS) entry which is preliminary data.</text>
</comment>
<reference evidence="2 3" key="1">
    <citation type="submission" date="2021-01" db="EMBL/GenBank/DDBJ databases">
        <title>Whole genome shotgun sequence of Actinoplanes couchii NBRC 106145.</title>
        <authorList>
            <person name="Komaki H."/>
            <person name="Tamura T."/>
        </authorList>
    </citation>
    <scope>NUCLEOTIDE SEQUENCE [LARGE SCALE GENOMIC DNA]</scope>
    <source>
        <strain evidence="2 3">NBRC 106145</strain>
    </source>
</reference>
<gene>
    <name evidence="2" type="ORF">Aco03nite_005810</name>
</gene>
<keyword evidence="3" id="KW-1185">Reference proteome</keyword>
<evidence type="ECO:0000313" key="3">
    <source>
        <dbReference type="Proteomes" id="UP000612282"/>
    </source>
</evidence>
<organism evidence="2 3">
    <name type="scientific">Actinoplanes couchii</name>
    <dbReference type="NCBI Taxonomy" id="403638"/>
    <lineage>
        <taxon>Bacteria</taxon>
        <taxon>Bacillati</taxon>
        <taxon>Actinomycetota</taxon>
        <taxon>Actinomycetes</taxon>
        <taxon>Micromonosporales</taxon>
        <taxon>Micromonosporaceae</taxon>
        <taxon>Actinoplanes</taxon>
    </lineage>
</organism>
<name>A0ABQ3X0Z9_9ACTN</name>
<accession>A0ABQ3X0Z9</accession>
<protein>
    <submittedName>
        <fullName evidence="2">Uncharacterized protein</fullName>
    </submittedName>
</protein>
<sequence>MTNPIGPRVNSLLGSASSLLGSAKEAVKAMTDATTAPDAEKSPAAEPKPVGKGRLGTNLDRYA</sequence>